<proteinExistence type="predicted"/>
<dbReference type="OrthoDB" id="5595797at2759"/>
<reference evidence="3" key="1">
    <citation type="submission" date="2017-01" db="EMBL/GenBank/DDBJ databases">
        <authorList>
            <person name="Wang Y."/>
            <person name="White M."/>
            <person name="Kvist S."/>
            <person name="Moncalvo J.-M."/>
        </authorList>
    </citation>
    <scope>NUCLEOTIDE SEQUENCE [LARGE SCALE GENOMIC DNA]</scope>
    <source>
        <strain evidence="3">ID-206-W2</strain>
    </source>
</reference>
<dbReference type="AlphaFoldDB" id="A0A1R1YJ22"/>
<protein>
    <recommendedName>
        <fullName evidence="4">DUF3020 domain-containing protein</fullName>
    </recommendedName>
</protein>
<feature type="compositionally biased region" description="Basic and acidic residues" evidence="1">
    <location>
        <begin position="218"/>
        <end position="235"/>
    </location>
</feature>
<keyword evidence="3" id="KW-1185">Reference proteome</keyword>
<evidence type="ECO:0008006" key="4">
    <source>
        <dbReference type="Google" id="ProtNLM"/>
    </source>
</evidence>
<feature type="compositionally biased region" description="Basic and acidic residues" evidence="1">
    <location>
        <begin position="305"/>
        <end position="322"/>
    </location>
</feature>
<gene>
    <name evidence="2" type="ORF">AYI69_g3667</name>
</gene>
<feature type="region of interest" description="Disordered" evidence="1">
    <location>
        <begin position="343"/>
        <end position="367"/>
    </location>
</feature>
<name>A0A1R1YJ22_9FUNG</name>
<feature type="compositionally biased region" description="Polar residues" evidence="1">
    <location>
        <begin position="200"/>
        <end position="212"/>
    </location>
</feature>
<sequence>MEYQKALNNYHTGSDRSNTETLLFFNDNNNPSISRSFSENNGVVDENSAHTNLYLNDSISIKRSGSLQSKEFNPINSRYKNIEYSEKIRPNQHLQKYVNINQNLNSLNSYEAELPISNKQGHKFNINSFPLVNCGMSHCVPTLGEDSSLPKVSVSGLGITQGVYIDSYKQIEKSKNDMDIPYIQKFTQYKGINEDNNLKPSLSISGKIPNSDSKSKKRPIEPENESKKAAREHANKKMRNWRRKKAILNRLNDMRCRVYMECRKKYGNDTSKIAKDWIRKEMDERIARTDFKKLEKKQEVYSKSIADKNEQIKPQPIKDKKNSGFSPNQYEKNDLINQLKSTKNESQTNARFSGFGNYSDASSGKSKYVQKNEDKQIFFGLKRDADSEINNEAKRINIKTQVHKNFYGINDLNAYPIMKKLNLGYTDTTSPIIYKDIGFVEGLSSNLCRNKSKFNSTKMVFSKSRNRAR</sequence>
<accession>A0A1R1YJ22</accession>
<dbReference type="Proteomes" id="UP000187429">
    <property type="component" value="Unassembled WGS sequence"/>
</dbReference>
<organism evidence="2 3">
    <name type="scientific">Smittium culicis</name>
    <dbReference type="NCBI Taxonomy" id="133412"/>
    <lineage>
        <taxon>Eukaryota</taxon>
        <taxon>Fungi</taxon>
        <taxon>Fungi incertae sedis</taxon>
        <taxon>Zoopagomycota</taxon>
        <taxon>Kickxellomycotina</taxon>
        <taxon>Harpellomycetes</taxon>
        <taxon>Harpellales</taxon>
        <taxon>Legeriomycetaceae</taxon>
        <taxon>Smittium</taxon>
    </lineage>
</organism>
<feature type="region of interest" description="Disordered" evidence="1">
    <location>
        <begin position="200"/>
        <end position="238"/>
    </location>
</feature>
<feature type="region of interest" description="Disordered" evidence="1">
    <location>
        <begin position="305"/>
        <end position="330"/>
    </location>
</feature>
<evidence type="ECO:0000256" key="1">
    <source>
        <dbReference type="SAM" id="MobiDB-lite"/>
    </source>
</evidence>
<comment type="caution">
    <text evidence="2">The sequence shown here is derived from an EMBL/GenBank/DDBJ whole genome shotgun (WGS) entry which is preliminary data.</text>
</comment>
<evidence type="ECO:0000313" key="3">
    <source>
        <dbReference type="Proteomes" id="UP000187429"/>
    </source>
</evidence>
<dbReference type="EMBL" id="LSSM01001282">
    <property type="protein sequence ID" value="OMJ26919.1"/>
    <property type="molecule type" value="Genomic_DNA"/>
</dbReference>
<evidence type="ECO:0000313" key="2">
    <source>
        <dbReference type="EMBL" id="OMJ26919.1"/>
    </source>
</evidence>